<keyword evidence="2" id="KW-0347">Helicase</keyword>
<dbReference type="Proteomes" id="UP000767446">
    <property type="component" value="Unassembled WGS sequence"/>
</dbReference>
<dbReference type="PANTHER" id="PTHR47396:SF1">
    <property type="entry name" value="ATP-DEPENDENT HELICASE IRC3-RELATED"/>
    <property type="match status" value="1"/>
</dbReference>
<comment type="caution">
    <text evidence="2">The sequence shown here is derived from an EMBL/GenBank/DDBJ whole genome shotgun (WGS) entry which is preliminary data.</text>
</comment>
<sequence length="890" mass="101154">MTEETESITRKNRINKALTALGWIIIDYADDLNTSKLSNHAVEEYPVATGNADYALFVNGLLLGVIEAKRITISSQAALEQAKRYSKGAFNGIGNFRGYRVPFLFSSHGELVYFLDVRAESNLTHLLSNFYSPSALLELLKRDYNSSYQWLKSHSIEAENTRLRSYQIEAIASIENAIMSGKRELLLAMATGTGKTFTIVSSIYRLLASKTVKRVLFLVDRKALAAQAVTAFSSFETPTGNKFNQEYEIYSQAFKREESGGEDKFNSQILPNSYLTNPSDNHTFVYVCTIQRMKINLLEKAAIEKENNGDLEEEMEGEKLDIPIHAFDLIVADECHRGYTASEVGSWRRVIEYFAAIKIGLTATPAIHTVSLFKNIVFRYTTFQAITEGYLVDYEQVNIDSDVRIKGTFLRQGDVVGAIERETGAKYYEQLEDAREFNSTDIESKITVPDSNRKIIAEVAKYAAQHEAETGHFPKMLIFASNDLAHVSHADQLVTICKEIFAKGDDFVQKITGKVDRPLQKIRDLRNRPQPAIAVTVDLLTTGVDIPAIEFLVFMRPVKSRILWVQMLGRGTRRCDDINKTHFKIFDCFGGSLVSYFANSTDFKIDPPRQQSMSIAQVIGNFVDEIDREHHLEILIRRFHRIERNISDEGKKQLELYLPDSKTKGLTNSFLDKLETEPEEAIALLQDAEFQEFLVNYPREKPKFLLAEGIEDKVSSKGVIEGKKPEAYLDSFYAFLRENSEEISAIQILRQRRQNWSANALEELRNKLTKNKFTEPNLQRAYQLVHNKALVDIISLIRFAEHNSPEQVYTAHERVDKAIASVTQGKNFTSEQLKWLGYIREHLIQNLSIEMEDFEYAPIFERHGGKGKANKVFKGELETLIQDLNGAIAT</sequence>
<name>A0A941GTB3_9CHRO</name>
<keyword evidence="2" id="KW-0547">Nucleotide-binding</keyword>
<dbReference type="InterPro" id="IPR027417">
    <property type="entry name" value="P-loop_NTPase"/>
</dbReference>
<dbReference type="CDD" id="cd18799">
    <property type="entry name" value="SF2_C_EcoAI-like"/>
    <property type="match status" value="1"/>
</dbReference>
<evidence type="ECO:0000313" key="3">
    <source>
        <dbReference type="Proteomes" id="UP000767446"/>
    </source>
</evidence>
<dbReference type="GO" id="GO:0003677">
    <property type="term" value="F:DNA binding"/>
    <property type="evidence" value="ECO:0007669"/>
    <property type="project" value="UniProtKB-KW"/>
</dbReference>
<dbReference type="Pfam" id="PF04313">
    <property type="entry name" value="HSDR_N"/>
    <property type="match status" value="1"/>
</dbReference>
<keyword evidence="2" id="KW-0067">ATP-binding</keyword>
<evidence type="ECO:0000313" key="2">
    <source>
        <dbReference type="EMBL" id="MBR8829474.1"/>
    </source>
</evidence>
<dbReference type="InterPro" id="IPR013670">
    <property type="entry name" value="EcoEI_R_C_dom"/>
</dbReference>
<dbReference type="InterPro" id="IPR014001">
    <property type="entry name" value="Helicase_ATP-bd"/>
</dbReference>
<dbReference type="Pfam" id="PF04851">
    <property type="entry name" value="ResIII"/>
    <property type="match status" value="1"/>
</dbReference>
<proteinExistence type="predicted"/>
<organism evidence="2 3">
    <name type="scientific">Gomphosphaeria aponina SAG 52.96 = DSM 107014</name>
    <dbReference type="NCBI Taxonomy" id="1521640"/>
    <lineage>
        <taxon>Bacteria</taxon>
        <taxon>Bacillati</taxon>
        <taxon>Cyanobacteriota</taxon>
        <taxon>Cyanophyceae</taxon>
        <taxon>Oscillatoriophycideae</taxon>
        <taxon>Chroococcales</taxon>
        <taxon>Gomphosphaeriaceae</taxon>
        <taxon>Gomphosphaeria</taxon>
    </lineage>
</organism>
<dbReference type="PANTHER" id="PTHR47396">
    <property type="entry name" value="TYPE I RESTRICTION ENZYME ECOKI R PROTEIN"/>
    <property type="match status" value="1"/>
</dbReference>
<dbReference type="GO" id="GO:0009307">
    <property type="term" value="P:DNA restriction-modification system"/>
    <property type="evidence" value="ECO:0007669"/>
    <property type="project" value="UniProtKB-KW"/>
</dbReference>
<dbReference type="Gene3D" id="3.40.50.300">
    <property type="entry name" value="P-loop containing nucleotide triphosphate hydrolases"/>
    <property type="match status" value="2"/>
</dbReference>
<dbReference type="SMART" id="SM00487">
    <property type="entry name" value="DEXDc"/>
    <property type="match status" value="1"/>
</dbReference>
<dbReference type="EMBL" id="JADQBC010000138">
    <property type="protein sequence ID" value="MBR8829474.1"/>
    <property type="molecule type" value="Genomic_DNA"/>
</dbReference>
<feature type="domain" description="Helicase ATP-binding" evidence="1">
    <location>
        <begin position="176"/>
        <end position="383"/>
    </location>
</feature>
<dbReference type="Pfam" id="PF08463">
    <property type="entry name" value="EcoEI_R_C"/>
    <property type="match status" value="1"/>
</dbReference>
<dbReference type="InterPro" id="IPR006935">
    <property type="entry name" value="Helicase/UvrB_N"/>
</dbReference>
<dbReference type="GO" id="GO:0005829">
    <property type="term" value="C:cytosol"/>
    <property type="evidence" value="ECO:0007669"/>
    <property type="project" value="TreeGrafter"/>
</dbReference>
<dbReference type="GO" id="GO:0004386">
    <property type="term" value="F:helicase activity"/>
    <property type="evidence" value="ECO:0007669"/>
    <property type="project" value="UniProtKB-KW"/>
</dbReference>
<dbReference type="PROSITE" id="PS51192">
    <property type="entry name" value="HELICASE_ATP_BIND_1"/>
    <property type="match status" value="1"/>
</dbReference>
<evidence type="ECO:0000259" key="1">
    <source>
        <dbReference type="PROSITE" id="PS51192"/>
    </source>
</evidence>
<dbReference type="Gene3D" id="3.90.1570.30">
    <property type="match status" value="1"/>
</dbReference>
<dbReference type="InterPro" id="IPR007409">
    <property type="entry name" value="Restrct_endonuc_type1_HsdR_N"/>
</dbReference>
<dbReference type="AlphaFoldDB" id="A0A941GTB3"/>
<reference evidence="2" key="1">
    <citation type="submission" date="2021-02" db="EMBL/GenBank/DDBJ databases">
        <title>Metagenome analyses of Stigonema ocellatum DSM 106950, Chlorogloea purpurea SAG 13.99 and Gomphosphaeria aponina DSM 107014.</title>
        <authorList>
            <person name="Marter P."/>
            <person name="Huang S."/>
        </authorList>
    </citation>
    <scope>NUCLEOTIDE SEQUENCE</scope>
    <source>
        <strain evidence="2">JP213</strain>
    </source>
</reference>
<accession>A0A941GTB3</accession>
<dbReference type="SUPFAM" id="SSF52540">
    <property type="entry name" value="P-loop containing nucleoside triphosphate hydrolases"/>
    <property type="match status" value="2"/>
</dbReference>
<protein>
    <submittedName>
        <fullName evidence="2">DEAD/DEAH box helicase family protein</fullName>
    </submittedName>
</protein>
<gene>
    <name evidence="2" type="ORF">DSM107014_16515</name>
</gene>
<dbReference type="InterPro" id="IPR050742">
    <property type="entry name" value="Helicase_Restrict-Modif_Enz"/>
</dbReference>
<keyword evidence="2" id="KW-0378">Hydrolase</keyword>
<dbReference type="GO" id="GO:0005524">
    <property type="term" value="F:ATP binding"/>
    <property type="evidence" value="ECO:0007669"/>
    <property type="project" value="UniProtKB-KW"/>
</dbReference>
<dbReference type="GO" id="GO:0009035">
    <property type="term" value="F:type I site-specific deoxyribonuclease activity"/>
    <property type="evidence" value="ECO:0007669"/>
    <property type="project" value="UniProtKB-EC"/>
</dbReference>